<gene>
    <name evidence="8" type="ORF">RISK_002557</name>
</gene>
<feature type="domain" description="Aminotransferase class V" evidence="6">
    <location>
        <begin position="147"/>
        <end position="280"/>
    </location>
</feature>
<dbReference type="Gene3D" id="3.40.640.10">
    <property type="entry name" value="Type I PLP-dependent aspartate aminotransferase-like (Major domain)"/>
    <property type="match status" value="1"/>
</dbReference>
<dbReference type="RefSeq" id="WP_047814232.1">
    <property type="nucleotide sequence ID" value="NZ_LECT01000019.1"/>
</dbReference>
<keyword evidence="4 8" id="KW-0560">Oxidoreductase</keyword>
<keyword evidence="9" id="KW-1185">Reference proteome</keyword>
<dbReference type="GO" id="GO:0004375">
    <property type="term" value="F:glycine dehydrogenase (decarboxylating) activity"/>
    <property type="evidence" value="ECO:0007669"/>
    <property type="project" value="UniProtKB-EC"/>
</dbReference>
<dbReference type="InterPro" id="IPR000192">
    <property type="entry name" value="Aminotrans_V_dom"/>
</dbReference>
<dbReference type="PATRIC" id="fig|595434.4.peg.2439"/>
<dbReference type="OrthoDB" id="9801272at2"/>
<dbReference type="Pfam" id="PF21478">
    <property type="entry name" value="GcvP2_C"/>
    <property type="match status" value="1"/>
</dbReference>
<dbReference type="InterPro" id="IPR015421">
    <property type="entry name" value="PyrdxlP-dep_Trfase_major"/>
</dbReference>
<keyword evidence="3" id="KW-0663">Pyridoxal phosphate</keyword>
<dbReference type="InterPro" id="IPR020581">
    <property type="entry name" value="GDC_P"/>
</dbReference>
<comment type="catalytic activity">
    <reaction evidence="5">
        <text>N(6)-[(R)-lipoyl]-L-lysyl-[glycine-cleavage complex H protein] + glycine + H(+) = N(6)-[(R)-S(8)-aminomethyldihydrolipoyl]-L-lysyl-[glycine-cleavage complex H protein] + CO2</text>
        <dbReference type="Rhea" id="RHEA:24304"/>
        <dbReference type="Rhea" id="RHEA-COMP:10494"/>
        <dbReference type="Rhea" id="RHEA-COMP:10495"/>
        <dbReference type="ChEBI" id="CHEBI:15378"/>
        <dbReference type="ChEBI" id="CHEBI:16526"/>
        <dbReference type="ChEBI" id="CHEBI:57305"/>
        <dbReference type="ChEBI" id="CHEBI:83099"/>
        <dbReference type="ChEBI" id="CHEBI:83143"/>
        <dbReference type="EC" id="1.4.4.2"/>
    </reaction>
</comment>
<dbReference type="PANTHER" id="PTHR11773:SF1">
    <property type="entry name" value="GLYCINE DEHYDROGENASE (DECARBOXYLATING), MITOCHONDRIAL"/>
    <property type="match status" value="1"/>
</dbReference>
<evidence type="ECO:0000259" key="6">
    <source>
        <dbReference type="Pfam" id="PF00266"/>
    </source>
</evidence>
<dbReference type="FunFam" id="3.40.640.10:FF:000224">
    <property type="entry name" value="Probable glycine dehydrogenase (decarboxylating) subunit 2"/>
    <property type="match status" value="1"/>
</dbReference>
<dbReference type="InterPro" id="IPR015424">
    <property type="entry name" value="PyrdxlP-dep_Trfase"/>
</dbReference>
<dbReference type="GO" id="GO:0016594">
    <property type="term" value="F:glycine binding"/>
    <property type="evidence" value="ECO:0007669"/>
    <property type="project" value="TreeGrafter"/>
</dbReference>
<dbReference type="EMBL" id="LECT01000019">
    <property type="protein sequence ID" value="KLU05350.1"/>
    <property type="molecule type" value="Genomic_DNA"/>
</dbReference>
<name>A0A0J1BFL5_RHOIS</name>
<proteinExistence type="predicted"/>
<feature type="domain" description="Glycine dehydrogenase C-terminal" evidence="7">
    <location>
        <begin position="363"/>
        <end position="467"/>
    </location>
</feature>
<reference evidence="8" key="1">
    <citation type="submission" date="2015-05" db="EMBL/GenBank/DDBJ databases">
        <title>Permanent draft genome of Rhodopirellula islandicus K833.</title>
        <authorList>
            <person name="Kizina J."/>
            <person name="Richter M."/>
            <person name="Glockner F.O."/>
            <person name="Harder J."/>
        </authorList>
    </citation>
    <scope>NUCLEOTIDE SEQUENCE [LARGE SCALE GENOMIC DNA]</scope>
    <source>
        <strain evidence="8">K833</strain>
    </source>
</reference>
<evidence type="ECO:0000256" key="5">
    <source>
        <dbReference type="ARBA" id="ARBA00049026"/>
    </source>
</evidence>
<evidence type="ECO:0000256" key="2">
    <source>
        <dbReference type="ARBA" id="ARBA00012134"/>
    </source>
</evidence>
<evidence type="ECO:0000256" key="4">
    <source>
        <dbReference type="ARBA" id="ARBA00023002"/>
    </source>
</evidence>
<sequence length="500" mass="54451">MRNQQSTQLLFELSRAGRRAHRLGDLDVPSVNVDDLFTAESLAETPPPLPELAEGDVVRHFVCLSTLNMSVDTHFYPLGSCTMKYNPKRNERIASLPGFLNVHPLQHESGLQGLLELLYELQGMFAEISGLPGVSMQPAAGAHGELAALLVAAAYFREQGSDRSVVLTADSAHGTNPASAQMAGFKTKTVKSNANGLVDLEDLKAKLDDKTAVFMLTNPNTLGLFDSQIEEINQLVHDAGALIYLDGANMNAILGITRPGDFGADLMHYNPHKTFSGPHGGGGPGAGPICVRDFLAKYLPGPIVTRVENENATSDDDRYTYHLTSPSGDSIGRVRSFFGNTGVLVRAYIYLRTYGGDGLRHVSEDAVLGANYLLSKVKHFLDVPHGNRCMHEFVASASRLKKEKHLSAMDIAKRILDYGFHAPTVYFPLVVDEAVMVEPTETESKQTLDAFVEALFRITEEGEELIHDAPHSTRISRPDDVTAARRPVLKWTDAAGESAT</sequence>
<evidence type="ECO:0000313" key="9">
    <source>
        <dbReference type="Proteomes" id="UP000036367"/>
    </source>
</evidence>
<dbReference type="FunFam" id="3.90.1150.10:FF:000014">
    <property type="entry name" value="Probable glycine dehydrogenase (decarboxylating) subunit 2"/>
    <property type="match status" value="1"/>
</dbReference>
<evidence type="ECO:0000259" key="7">
    <source>
        <dbReference type="Pfam" id="PF21478"/>
    </source>
</evidence>
<dbReference type="GO" id="GO:0005960">
    <property type="term" value="C:glycine cleavage complex"/>
    <property type="evidence" value="ECO:0007669"/>
    <property type="project" value="TreeGrafter"/>
</dbReference>
<dbReference type="Proteomes" id="UP000036367">
    <property type="component" value="Unassembled WGS sequence"/>
</dbReference>
<dbReference type="GO" id="GO:0030170">
    <property type="term" value="F:pyridoxal phosphate binding"/>
    <property type="evidence" value="ECO:0007669"/>
    <property type="project" value="TreeGrafter"/>
</dbReference>
<comment type="caution">
    <text evidence="8">The sequence shown here is derived from an EMBL/GenBank/DDBJ whole genome shotgun (WGS) entry which is preliminary data.</text>
</comment>
<comment type="function">
    <text evidence="1">The glycine cleavage system catalyzes the degradation of glycine. The P protein binds the alpha-amino group of glycine through its pyridoxal phosphate cofactor; CO(2) is released and the remaining methylamine moiety is then transferred to the lipoamide cofactor of the H protein.</text>
</comment>
<dbReference type="AlphaFoldDB" id="A0A0J1BFL5"/>
<evidence type="ECO:0000256" key="1">
    <source>
        <dbReference type="ARBA" id="ARBA00003788"/>
    </source>
</evidence>
<dbReference type="PANTHER" id="PTHR11773">
    <property type="entry name" value="GLYCINE DEHYDROGENASE, DECARBOXYLATING"/>
    <property type="match status" value="1"/>
</dbReference>
<evidence type="ECO:0000313" key="8">
    <source>
        <dbReference type="EMBL" id="KLU05350.1"/>
    </source>
</evidence>
<dbReference type="Gene3D" id="6.20.440.10">
    <property type="match status" value="1"/>
</dbReference>
<dbReference type="NCBIfam" id="NF003346">
    <property type="entry name" value="PRK04366.1"/>
    <property type="match status" value="1"/>
</dbReference>
<protein>
    <recommendedName>
        <fullName evidence="2">glycine dehydrogenase (aminomethyl-transferring)</fullName>
        <ecNumber evidence="2">1.4.4.2</ecNumber>
    </recommendedName>
</protein>
<organism evidence="8 9">
    <name type="scientific">Rhodopirellula islandica</name>
    <dbReference type="NCBI Taxonomy" id="595434"/>
    <lineage>
        <taxon>Bacteria</taxon>
        <taxon>Pseudomonadati</taxon>
        <taxon>Planctomycetota</taxon>
        <taxon>Planctomycetia</taxon>
        <taxon>Pirellulales</taxon>
        <taxon>Pirellulaceae</taxon>
        <taxon>Rhodopirellula</taxon>
    </lineage>
</organism>
<dbReference type="SUPFAM" id="SSF53383">
    <property type="entry name" value="PLP-dependent transferases"/>
    <property type="match status" value="1"/>
</dbReference>
<dbReference type="GO" id="GO:0005829">
    <property type="term" value="C:cytosol"/>
    <property type="evidence" value="ECO:0007669"/>
    <property type="project" value="TreeGrafter"/>
</dbReference>
<evidence type="ECO:0000256" key="3">
    <source>
        <dbReference type="ARBA" id="ARBA00022898"/>
    </source>
</evidence>
<dbReference type="InterPro" id="IPR049316">
    <property type="entry name" value="GDC-P_C"/>
</dbReference>
<dbReference type="STRING" id="595434.RISK_002557"/>
<accession>A0A0J1BFL5</accession>
<dbReference type="InterPro" id="IPR015422">
    <property type="entry name" value="PyrdxlP-dep_Trfase_small"/>
</dbReference>
<dbReference type="EC" id="1.4.4.2" evidence="2"/>
<dbReference type="Pfam" id="PF00266">
    <property type="entry name" value="Aminotran_5"/>
    <property type="match status" value="1"/>
</dbReference>
<dbReference type="GO" id="GO:0019464">
    <property type="term" value="P:glycine decarboxylation via glycine cleavage system"/>
    <property type="evidence" value="ECO:0007669"/>
    <property type="project" value="TreeGrafter"/>
</dbReference>
<dbReference type="Gene3D" id="3.90.1150.10">
    <property type="entry name" value="Aspartate Aminotransferase, domain 1"/>
    <property type="match status" value="1"/>
</dbReference>